<organism evidence="2">
    <name type="scientific">Kwoniella bestiolae CBS 10118</name>
    <dbReference type="NCBI Taxonomy" id="1296100"/>
    <lineage>
        <taxon>Eukaryota</taxon>
        <taxon>Fungi</taxon>
        <taxon>Dikarya</taxon>
        <taxon>Basidiomycota</taxon>
        <taxon>Agaricomycotina</taxon>
        <taxon>Tremellomycetes</taxon>
        <taxon>Tremellales</taxon>
        <taxon>Cryptococcaceae</taxon>
        <taxon>Kwoniella</taxon>
    </lineage>
</organism>
<evidence type="ECO:0000313" key="2">
    <source>
        <dbReference type="EMBL" id="OCF28433.1"/>
    </source>
</evidence>
<reference evidence="3" key="2">
    <citation type="submission" date="2013-07" db="EMBL/GenBank/DDBJ databases">
        <authorList>
            <consortium name="The Broad Institute Genome Sequencing Platform"/>
            <person name="Cuomo C."/>
            <person name="Litvintseva A."/>
            <person name="Chen Y."/>
            <person name="Heitman J."/>
            <person name="Sun S."/>
            <person name="Springer D."/>
            <person name="Dromer F."/>
            <person name="Young S.K."/>
            <person name="Zeng Q."/>
            <person name="Gargeya S."/>
            <person name="Fitzgerald M."/>
            <person name="Abouelleil A."/>
            <person name="Alvarado L."/>
            <person name="Berlin A.M."/>
            <person name="Chapman S.B."/>
            <person name="Dewar J."/>
            <person name="Goldberg J."/>
            <person name="Griggs A."/>
            <person name="Gujja S."/>
            <person name="Hansen M."/>
            <person name="Howarth C."/>
            <person name="Imamovic A."/>
            <person name="Larimer J."/>
            <person name="McCowan C."/>
            <person name="Murphy C."/>
            <person name="Pearson M."/>
            <person name="Priest M."/>
            <person name="Roberts A."/>
            <person name="Saif S."/>
            <person name="Shea T."/>
            <person name="Sykes S."/>
            <person name="Wortman J."/>
            <person name="Nusbaum C."/>
            <person name="Birren B."/>
        </authorList>
    </citation>
    <scope>NUCLEOTIDE SEQUENCE</scope>
    <source>
        <strain evidence="3">CBS 10118</strain>
    </source>
</reference>
<gene>
    <name evidence="2" type="ORF">I302_03292</name>
    <name evidence="3" type="ORF">I302_104586</name>
</gene>
<feature type="region of interest" description="Disordered" evidence="1">
    <location>
        <begin position="207"/>
        <end position="249"/>
    </location>
</feature>
<reference evidence="3" key="4">
    <citation type="submission" date="2024-02" db="EMBL/GenBank/DDBJ databases">
        <title>Comparative genomics of Cryptococcus and Kwoniella reveals pathogenesis evolution and contrasting modes of karyotype evolution via chromosome fusion or intercentromeric recombination.</title>
        <authorList>
            <person name="Coelho M.A."/>
            <person name="David-Palma M."/>
            <person name="Shea T."/>
            <person name="Bowers K."/>
            <person name="McGinley-Smith S."/>
            <person name="Mohammad A.W."/>
            <person name="Gnirke A."/>
            <person name="Yurkov A.M."/>
            <person name="Nowrousian M."/>
            <person name="Sun S."/>
            <person name="Cuomo C.A."/>
            <person name="Heitman J."/>
        </authorList>
    </citation>
    <scope>NUCLEOTIDE SEQUENCE</scope>
    <source>
        <strain evidence="3">CBS 10118</strain>
    </source>
</reference>
<evidence type="ECO:0000313" key="4">
    <source>
        <dbReference type="Proteomes" id="UP000092730"/>
    </source>
</evidence>
<dbReference type="EMBL" id="CP144542">
    <property type="protein sequence ID" value="WVW82575.1"/>
    <property type="molecule type" value="Genomic_DNA"/>
</dbReference>
<evidence type="ECO:0000256" key="1">
    <source>
        <dbReference type="SAM" id="MobiDB-lite"/>
    </source>
</evidence>
<protein>
    <submittedName>
        <fullName evidence="2">Uncharacterized protein</fullName>
    </submittedName>
</protein>
<reference evidence="2" key="3">
    <citation type="submission" date="2014-01" db="EMBL/GenBank/DDBJ databases">
        <title>Evolution of pathogenesis and genome organization in the Tremellales.</title>
        <authorList>
            <person name="Cuomo C."/>
            <person name="Litvintseva A."/>
            <person name="Heitman J."/>
            <person name="Chen Y."/>
            <person name="Sun S."/>
            <person name="Springer D."/>
            <person name="Dromer F."/>
            <person name="Young S."/>
            <person name="Zeng Q."/>
            <person name="Chapman S."/>
            <person name="Gujja S."/>
            <person name="Saif S."/>
            <person name="Birren B."/>
        </authorList>
    </citation>
    <scope>NUCLEOTIDE SEQUENCE</scope>
    <source>
        <strain evidence="2">CBS 10118</strain>
    </source>
</reference>
<accession>A0A1B9GBN4</accession>
<evidence type="ECO:0000313" key="3">
    <source>
        <dbReference type="EMBL" id="WVW82575.1"/>
    </source>
</evidence>
<name>A0A1B9GBN4_9TREE</name>
<dbReference type="GeneID" id="30207691"/>
<reference evidence="2" key="1">
    <citation type="submission" date="2013-07" db="EMBL/GenBank/DDBJ databases">
        <title>The Genome Sequence of Cryptococcus bestiolae CBS10118.</title>
        <authorList>
            <consortium name="The Broad Institute Genome Sequencing Platform"/>
            <person name="Cuomo C."/>
            <person name="Litvintseva A."/>
            <person name="Chen Y."/>
            <person name="Heitman J."/>
            <person name="Sun S."/>
            <person name="Springer D."/>
            <person name="Dromer F."/>
            <person name="Young S.K."/>
            <person name="Zeng Q."/>
            <person name="Gargeya S."/>
            <person name="Fitzgerald M."/>
            <person name="Abouelleil A."/>
            <person name="Alvarado L."/>
            <person name="Berlin A.M."/>
            <person name="Chapman S.B."/>
            <person name="Dewar J."/>
            <person name="Goldberg J."/>
            <person name="Griggs A."/>
            <person name="Gujja S."/>
            <person name="Hansen M."/>
            <person name="Howarth C."/>
            <person name="Imamovic A."/>
            <person name="Larimer J."/>
            <person name="McCowan C."/>
            <person name="Murphy C."/>
            <person name="Pearson M."/>
            <person name="Priest M."/>
            <person name="Roberts A."/>
            <person name="Saif S."/>
            <person name="Shea T."/>
            <person name="Sykes S."/>
            <person name="Wortman J."/>
            <person name="Nusbaum C."/>
            <person name="Birren B."/>
        </authorList>
    </citation>
    <scope>NUCLEOTIDE SEQUENCE [LARGE SCALE GENOMIC DNA]</scope>
    <source>
        <strain evidence="2">CBS 10118</strain>
    </source>
</reference>
<dbReference type="Proteomes" id="UP000092730">
    <property type="component" value="Chromosome 2"/>
</dbReference>
<dbReference type="RefSeq" id="XP_019049503.1">
    <property type="nucleotide sequence ID" value="XM_019189941.1"/>
</dbReference>
<proteinExistence type="predicted"/>
<dbReference type="AlphaFoldDB" id="A0A1B9GBN4"/>
<keyword evidence="4" id="KW-1185">Reference proteome</keyword>
<dbReference type="KEGG" id="kbi:30207691"/>
<dbReference type="VEuPathDB" id="FungiDB:I302_03292"/>
<dbReference type="EMBL" id="KI894019">
    <property type="protein sequence ID" value="OCF28433.1"/>
    <property type="molecule type" value="Genomic_DNA"/>
</dbReference>
<sequence length="249" mass="27313">MQNIPLDDLSSPSNDISNVPTRSIDITRNYLDDPSNSSCTSDYTCTVNPATSHIEHHLKHQHPYSFLAPRSELPTDHTCQISEMPGHTFTETFSRRKPTWKDHLCTAIGFGLGASALGAVTYMLTELRIQKLDKDYYQELYEGQRGVLEQLRAEYPDLNIPSVSTSKRSELGSQGYELGLEGGQLNKRHEFGIEDGDELASGILSIGEDHGETDHPTQGSDFGSAGTREVRTGDAGSPGGNMIARPFVA</sequence>